<dbReference type="InterPro" id="IPR036396">
    <property type="entry name" value="Cyt_P450_sf"/>
</dbReference>
<evidence type="ECO:0000313" key="17">
    <source>
        <dbReference type="RefSeq" id="XP_006031457.1"/>
    </source>
</evidence>
<dbReference type="PANTHER" id="PTHR24300:SF153">
    <property type="entry name" value="CYTOCHROME P450 2G1-LIKE-RELATED"/>
    <property type="match status" value="1"/>
</dbReference>
<dbReference type="GO" id="GO:0005789">
    <property type="term" value="C:endoplasmic reticulum membrane"/>
    <property type="evidence" value="ECO:0007669"/>
    <property type="project" value="UniProtKB-SubCell"/>
</dbReference>
<dbReference type="AlphaFoldDB" id="A0A1U7SJ66"/>
<dbReference type="KEGG" id="asn:102369672"/>
<comment type="similarity">
    <text evidence="4 14">Belongs to the cytochrome P450 family.</text>
</comment>
<keyword evidence="11 14" id="KW-0503">Monooxygenase</keyword>
<name>A0A1U7SJ66_ALLSI</name>
<evidence type="ECO:0000313" key="16">
    <source>
        <dbReference type="Proteomes" id="UP000189705"/>
    </source>
</evidence>
<dbReference type="InterPro" id="IPR001128">
    <property type="entry name" value="Cyt_P450"/>
</dbReference>
<organism evidence="16 17">
    <name type="scientific">Alligator sinensis</name>
    <name type="common">Chinese alligator</name>
    <dbReference type="NCBI Taxonomy" id="38654"/>
    <lineage>
        <taxon>Eukaryota</taxon>
        <taxon>Metazoa</taxon>
        <taxon>Chordata</taxon>
        <taxon>Craniata</taxon>
        <taxon>Vertebrata</taxon>
        <taxon>Euteleostomi</taxon>
        <taxon>Archelosauria</taxon>
        <taxon>Archosauria</taxon>
        <taxon>Crocodylia</taxon>
        <taxon>Alligatoridae</taxon>
        <taxon>Alligatorinae</taxon>
        <taxon>Alligator</taxon>
    </lineage>
</organism>
<dbReference type="STRING" id="38654.A0A1U7SJ66"/>
<comment type="cofactor">
    <cofactor evidence="1 13">
        <name>heme</name>
        <dbReference type="ChEBI" id="CHEBI:30413"/>
    </cofactor>
</comment>
<dbReference type="PRINTS" id="PR00463">
    <property type="entry name" value="EP450I"/>
</dbReference>
<dbReference type="GO" id="GO:0008392">
    <property type="term" value="F:arachidonate epoxygenase activity"/>
    <property type="evidence" value="ECO:0007669"/>
    <property type="project" value="TreeGrafter"/>
</dbReference>
<keyword evidence="9 14" id="KW-0560">Oxidoreductase</keyword>
<dbReference type="PROSITE" id="PS00086">
    <property type="entry name" value="CYTOCHROME_P450"/>
    <property type="match status" value="1"/>
</dbReference>
<dbReference type="GO" id="GO:0019373">
    <property type="term" value="P:epoxygenase P450 pathway"/>
    <property type="evidence" value="ECO:0007669"/>
    <property type="project" value="TreeGrafter"/>
</dbReference>
<dbReference type="InParanoid" id="A0A1U7SJ66"/>
<feature type="binding site" description="axial binding residue" evidence="13">
    <location>
        <position position="439"/>
    </location>
    <ligand>
        <name>heme</name>
        <dbReference type="ChEBI" id="CHEBI:30413"/>
    </ligand>
    <ligandPart>
        <name>Fe</name>
        <dbReference type="ChEBI" id="CHEBI:18248"/>
    </ligandPart>
</feature>
<evidence type="ECO:0000256" key="3">
    <source>
        <dbReference type="ARBA" id="ARBA00004406"/>
    </source>
</evidence>
<keyword evidence="5 13" id="KW-0349">Heme</keyword>
<keyword evidence="10 13" id="KW-0408">Iron</keyword>
<keyword evidence="12" id="KW-0472">Membrane</keyword>
<gene>
    <name evidence="17" type="primary">LOC102369672</name>
</gene>
<sequence length="517" mass="57600">MELAAAATLLLGLCFAAVIFLSVLRGLKRGGNLPPGPAPLPILGNVLQLRASALVKSLEELAKKYGPVFTVHLGRRRVVVLWGYEAVKEALVQHAEDFSGRGELAAIDQVVRGFGLVFSNGERWRQLRRFSHSALRSLGVGRRDVEQQLQEEAERLVQDFQATKGAPFDPTLCLSQASSAVICSLIFGQRFERDDAQYIELLAKTNEVLVLTSSTWGVLYEMFSRILRFLPGAHRRIRRDLEDIGRFIAEKVQEHRATLEREHPRDFIDCFLAQMEKEILNPSVELHLENLVMTALNLFFAGTVVVSTTLRYGLLVLLKYPDVAAKITEEIEEVVGRGRLPAMADRSRMPYTNAALHEIQRFCDIVPRSLPHAVTRDTRFRGYNIPQGTDVFPVLSSVLRDPKYFSEPDRFDPGHFLDEQGQFKKNCAFLPFSAGKRSCLGEGLASTELFLFLTTLLQSFTLSSPVPPADIDLRPQASGLANMPPPFQLCAAPREEPEPLQAHAGTGSARPSHETSE</sequence>
<dbReference type="PANTHER" id="PTHR24300">
    <property type="entry name" value="CYTOCHROME P450 508A4-RELATED"/>
    <property type="match status" value="1"/>
</dbReference>
<dbReference type="CDD" id="cd11026">
    <property type="entry name" value="CYP2"/>
    <property type="match status" value="1"/>
</dbReference>
<evidence type="ECO:0000256" key="10">
    <source>
        <dbReference type="ARBA" id="ARBA00023004"/>
    </source>
</evidence>
<feature type="region of interest" description="Disordered" evidence="15">
    <location>
        <begin position="484"/>
        <end position="517"/>
    </location>
</feature>
<dbReference type="Gene3D" id="1.10.630.10">
    <property type="entry name" value="Cytochrome P450"/>
    <property type="match status" value="1"/>
</dbReference>
<evidence type="ECO:0000256" key="2">
    <source>
        <dbReference type="ARBA" id="ARBA00004174"/>
    </source>
</evidence>
<evidence type="ECO:0000256" key="4">
    <source>
        <dbReference type="ARBA" id="ARBA00010617"/>
    </source>
</evidence>
<keyword evidence="8" id="KW-0492">Microsome</keyword>
<evidence type="ECO:0000256" key="15">
    <source>
        <dbReference type="SAM" id="MobiDB-lite"/>
    </source>
</evidence>
<evidence type="ECO:0000256" key="14">
    <source>
        <dbReference type="RuleBase" id="RU000461"/>
    </source>
</evidence>
<dbReference type="Pfam" id="PF00067">
    <property type="entry name" value="p450"/>
    <property type="match status" value="1"/>
</dbReference>
<dbReference type="FunFam" id="1.10.630.10:FF:000238">
    <property type="entry name" value="Cytochrome P450 2A6"/>
    <property type="match status" value="1"/>
</dbReference>
<evidence type="ECO:0000256" key="9">
    <source>
        <dbReference type="ARBA" id="ARBA00023002"/>
    </source>
</evidence>
<dbReference type="GO" id="GO:0020037">
    <property type="term" value="F:heme binding"/>
    <property type="evidence" value="ECO:0007669"/>
    <property type="project" value="InterPro"/>
</dbReference>
<dbReference type="InterPro" id="IPR017972">
    <property type="entry name" value="Cyt_P450_CS"/>
</dbReference>
<dbReference type="InterPro" id="IPR050182">
    <property type="entry name" value="Cytochrome_P450_fam2"/>
</dbReference>
<comment type="subcellular location">
    <subcellularLocation>
        <location evidence="3">Endoplasmic reticulum membrane</location>
        <topology evidence="3">Peripheral membrane protein</topology>
    </subcellularLocation>
    <subcellularLocation>
        <location evidence="2">Microsome membrane</location>
        <topology evidence="2">Peripheral membrane protein</topology>
    </subcellularLocation>
</comment>
<dbReference type="GeneID" id="102369672"/>
<keyword evidence="16" id="KW-1185">Reference proteome</keyword>
<evidence type="ECO:0000256" key="1">
    <source>
        <dbReference type="ARBA" id="ARBA00001971"/>
    </source>
</evidence>
<evidence type="ECO:0000256" key="12">
    <source>
        <dbReference type="ARBA" id="ARBA00023136"/>
    </source>
</evidence>
<evidence type="ECO:0000256" key="7">
    <source>
        <dbReference type="ARBA" id="ARBA00022824"/>
    </source>
</evidence>
<evidence type="ECO:0000256" key="6">
    <source>
        <dbReference type="ARBA" id="ARBA00022723"/>
    </source>
</evidence>
<dbReference type="RefSeq" id="XP_006031457.1">
    <property type="nucleotide sequence ID" value="XM_006031395.2"/>
</dbReference>
<dbReference type="OrthoDB" id="3934656at2759"/>
<dbReference type="PRINTS" id="PR00385">
    <property type="entry name" value="P450"/>
</dbReference>
<reference evidence="17" key="1">
    <citation type="submission" date="2025-08" db="UniProtKB">
        <authorList>
            <consortium name="RefSeq"/>
        </authorList>
    </citation>
    <scope>IDENTIFICATION</scope>
</reference>
<dbReference type="GO" id="GO:0006805">
    <property type="term" value="P:xenobiotic metabolic process"/>
    <property type="evidence" value="ECO:0007669"/>
    <property type="project" value="TreeGrafter"/>
</dbReference>
<keyword evidence="7" id="KW-0256">Endoplasmic reticulum</keyword>
<proteinExistence type="inferred from homology"/>
<accession>A0A1U7SJ66</accession>
<evidence type="ECO:0000256" key="13">
    <source>
        <dbReference type="PIRSR" id="PIRSR602401-1"/>
    </source>
</evidence>
<dbReference type="InterPro" id="IPR002401">
    <property type="entry name" value="Cyt_P450_E_grp-I"/>
</dbReference>
<dbReference type="Proteomes" id="UP000189705">
    <property type="component" value="Unplaced"/>
</dbReference>
<keyword evidence="6 13" id="KW-0479">Metal-binding</keyword>
<dbReference type="GO" id="GO:0016712">
    <property type="term" value="F:oxidoreductase activity, acting on paired donors, with incorporation or reduction of molecular oxygen, reduced flavin or flavoprotein as one donor, and incorporation of one atom of oxygen"/>
    <property type="evidence" value="ECO:0007669"/>
    <property type="project" value="InterPro"/>
</dbReference>
<evidence type="ECO:0000256" key="5">
    <source>
        <dbReference type="ARBA" id="ARBA00022617"/>
    </source>
</evidence>
<dbReference type="eggNOG" id="KOG0156">
    <property type="taxonomic scope" value="Eukaryota"/>
</dbReference>
<evidence type="ECO:0000256" key="11">
    <source>
        <dbReference type="ARBA" id="ARBA00023033"/>
    </source>
</evidence>
<dbReference type="GO" id="GO:0005506">
    <property type="term" value="F:iron ion binding"/>
    <property type="evidence" value="ECO:0007669"/>
    <property type="project" value="InterPro"/>
</dbReference>
<dbReference type="PRINTS" id="PR01684">
    <property type="entry name" value="EP450ICYP2A"/>
</dbReference>
<dbReference type="InterPro" id="IPR008067">
    <property type="entry name" value="Cyt_P450_E_grp-I_CYP2A-like"/>
</dbReference>
<evidence type="ECO:0000256" key="8">
    <source>
        <dbReference type="ARBA" id="ARBA00022848"/>
    </source>
</evidence>
<protein>
    <submittedName>
        <fullName evidence="17">Cytochrome P450 2G1-like</fullName>
    </submittedName>
</protein>
<dbReference type="SUPFAM" id="SSF48264">
    <property type="entry name" value="Cytochrome P450"/>
    <property type="match status" value="1"/>
</dbReference>